<evidence type="ECO:0000313" key="3">
    <source>
        <dbReference type="EMBL" id="MBW75568.1"/>
    </source>
</evidence>
<name>A0A2M4DEH1_ANODA</name>
<evidence type="ECO:0000256" key="2">
    <source>
        <dbReference type="SAM" id="SignalP"/>
    </source>
</evidence>
<accession>A0A2M4DEH1</accession>
<feature type="chain" id="PRO_5014682477" description="Secreted protein" evidence="2">
    <location>
        <begin position="19"/>
        <end position="144"/>
    </location>
</feature>
<feature type="signal peptide" evidence="2">
    <location>
        <begin position="1"/>
        <end position="18"/>
    </location>
</feature>
<dbReference type="EMBL" id="GGFL01011390">
    <property type="protein sequence ID" value="MBW75568.1"/>
    <property type="molecule type" value="Transcribed_RNA"/>
</dbReference>
<evidence type="ECO:0000256" key="1">
    <source>
        <dbReference type="SAM" id="Phobius"/>
    </source>
</evidence>
<feature type="transmembrane region" description="Helical" evidence="1">
    <location>
        <begin position="123"/>
        <end position="142"/>
    </location>
</feature>
<sequence>MSELSLSIILVIFKFCRARAVARELAAGGRFSSSLSLSSSDDTCLLRVPRRPRTGGFPFLADFNTDPPWRELLVVLLRPLPEATAREDDEFVAMSLSWSSDAAPSPIASFTSRHSFKRVSNSATALFSSAFANLLVLLMIVLKD</sequence>
<protein>
    <recommendedName>
        <fullName evidence="4">Secreted protein</fullName>
    </recommendedName>
</protein>
<dbReference type="AlphaFoldDB" id="A0A2M4DEH1"/>
<keyword evidence="2" id="KW-0732">Signal</keyword>
<keyword evidence="1" id="KW-1133">Transmembrane helix</keyword>
<evidence type="ECO:0008006" key="4">
    <source>
        <dbReference type="Google" id="ProtNLM"/>
    </source>
</evidence>
<organism evidence="3">
    <name type="scientific">Anopheles darlingi</name>
    <name type="common">Mosquito</name>
    <dbReference type="NCBI Taxonomy" id="43151"/>
    <lineage>
        <taxon>Eukaryota</taxon>
        <taxon>Metazoa</taxon>
        <taxon>Ecdysozoa</taxon>
        <taxon>Arthropoda</taxon>
        <taxon>Hexapoda</taxon>
        <taxon>Insecta</taxon>
        <taxon>Pterygota</taxon>
        <taxon>Neoptera</taxon>
        <taxon>Endopterygota</taxon>
        <taxon>Diptera</taxon>
        <taxon>Nematocera</taxon>
        <taxon>Culicoidea</taxon>
        <taxon>Culicidae</taxon>
        <taxon>Anophelinae</taxon>
        <taxon>Anopheles</taxon>
    </lineage>
</organism>
<keyword evidence="1" id="KW-0472">Membrane</keyword>
<keyword evidence="1" id="KW-0812">Transmembrane</keyword>
<reference evidence="3" key="1">
    <citation type="submission" date="2018-01" db="EMBL/GenBank/DDBJ databases">
        <title>An insight into the sialome of Amazonian anophelines.</title>
        <authorList>
            <person name="Ribeiro J.M."/>
            <person name="Scarpassa V."/>
            <person name="Calvo E."/>
        </authorList>
    </citation>
    <scope>NUCLEOTIDE SEQUENCE</scope>
</reference>
<proteinExistence type="predicted"/>